<evidence type="ECO:0000313" key="2">
    <source>
        <dbReference type="EMBL" id="KFC23743.1"/>
    </source>
</evidence>
<evidence type="ECO:0000313" key="3">
    <source>
        <dbReference type="Proteomes" id="UP000028623"/>
    </source>
</evidence>
<proteinExistence type="predicted"/>
<dbReference type="Gene3D" id="2.60.120.10">
    <property type="entry name" value="Jelly Rolls"/>
    <property type="match status" value="1"/>
</dbReference>
<dbReference type="eggNOG" id="COG0664">
    <property type="taxonomic scope" value="Bacteria"/>
</dbReference>
<dbReference type="OrthoDB" id="663011at2"/>
<feature type="domain" description="Cyclic nucleotide-binding" evidence="1">
    <location>
        <begin position="30"/>
        <end position="113"/>
    </location>
</feature>
<evidence type="ECO:0000259" key="1">
    <source>
        <dbReference type="PROSITE" id="PS50042"/>
    </source>
</evidence>
<dbReference type="AlphaFoldDB" id="A0A085BMP8"/>
<dbReference type="EMBL" id="JPLY01000001">
    <property type="protein sequence ID" value="KFC23743.1"/>
    <property type="molecule type" value="Genomic_DNA"/>
</dbReference>
<sequence>MEFMKQFLRENNIPISDENWEIYSAKNFRKEYKKNDVILEKGEVENYLSFVEEGTARLFFMKDGRELTTRFVFRHYYLTSYDSFLQRSPSRCTVEALTDMVVWQIHYDDLQEVYRTSSVGNLIGRITVEQIYLAKSNKEFSYLSESAEERYLKLMKEHPELFQLVALKHIATYLGITPQALSRIRRRIS</sequence>
<dbReference type="Pfam" id="PF00027">
    <property type="entry name" value="cNMP_binding"/>
    <property type="match status" value="1"/>
</dbReference>
<dbReference type="SUPFAM" id="SSF51206">
    <property type="entry name" value="cAMP-binding domain-like"/>
    <property type="match status" value="1"/>
</dbReference>
<dbReference type="PROSITE" id="PS50042">
    <property type="entry name" value="CNMP_BINDING_3"/>
    <property type="match status" value="1"/>
</dbReference>
<reference evidence="2 3" key="1">
    <citation type="submission" date="2014-07" db="EMBL/GenBank/DDBJ databases">
        <title>Epilithonimonas lactis LMG 22401 Genome.</title>
        <authorList>
            <person name="Pipes S.E."/>
            <person name="Stropko S.J."/>
        </authorList>
    </citation>
    <scope>NUCLEOTIDE SEQUENCE [LARGE SCALE GENOMIC DNA]</scope>
    <source>
        <strain evidence="2 3">LMG 24401</strain>
    </source>
</reference>
<comment type="caution">
    <text evidence="2">The sequence shown here is derived from an EMBL/GenBank/DDBJ whole genome shotgun (WGS) entry which is preliminary data.</text>
</comment>
<accession>A0A085BMP8</accession>
<dbReference type="InterPro" id="IPR000595">
    <property type="entry name" value="cNMP-bd_dom"/>
</dbReference>
<dbReference type="InterPro" id="IPR018490">
    <property type="entry name" value="cNMP-bd_dom_sf"/>
</dbReference>
<dbReference type="InterPro" id="IPR014710">
    <property type="entry name" value="RmlC-like_jellyroll"/>
</dbReference>
<dbReference type="STRING" id="421072.SAMN04488097_1773"/>
<protein>
    <submittedName>
        <fullName evidence="2">CarD family transcriptional regulator</fullName>
    </submittedName>
</protein>
<name>A0A085BMP8_9FLAO</name>
<dbReference type="Proteomes" id="UP000028623">
    <property type="component" value="Unassembled WGS sequence"/>
</dbReference>
<organism evidence="2 3">
    <name type="scientific">Epilithonimonas lactis</name>
    <dbReference type="NCBI Taxonomy" id="421072"/>
    <lineage>
        <taxon>Bacteria</taxon>
        <taxon>Pseudomonadati</taxon>
        <taxon>Bacteroidota</taxon>
        <taxon>Flavobacteriia</taxon>
        <taxon>Flavobacteriales</taxon>
        <taxon>Weeksellaceae</taxon>
        <taxon>Chryseobacterium group</taxon>
        <taxon>Epilithonimonas</taxon>
    </lineage>
</organism>
<gene>
    <name evidence="2" type="ORF">IO89_04015</name>
</gene>
<dbReference type="CDD" id="cd00038">
    <property type="entry name" value="CAP_ED"/>
    <property type="match status" value="1"/>
</dbReference>
<dbReference type="RefSeq" id="WP_034973748.1">
    <property type="nucleotide sequence ID" value="NZ_FOFI01000002.1"/>
</dbReference>
<keyword evidence="3" id="KW-1185">Reference proteome</keyword>